<dbReference type="NCBIfam" id="TIGR01200">
    <property type="entry name" value="GLPGLI"/>
    <property type="match status" value="1"/>
</dbReference>
<keyword evidence="1" id="KW-0732">Signal</keyword>
<evidence type="ECO:0000313" key="3">
    <source>
        <dbReference type="Proteomes" id="UP000629963"/>
    </source>
</evidence>
<organism evidence="2 3">
    <name type="scientific">Flavobacterium kayseriense</name>
    <dbReference type="NCBI Taxonomy" id="2764714"/>
    <lineage>
        <taxon>Bacteria</taxon>
        <taxon>Pseudomonadati</taxon>
        <taxon>Bacteroidota</taxon>
        <taxon>Flavobacteriia</taxon>
        <taxon>Flavobacteriales</taxon>
        <taxon>Flavobacteriaceae</taxon>
        <taxon>Flavobacterium</taxon>
    </lineage>
</organism>
<reference evidence="2 3" key="1">
    <citation type="submission" date="2020-08" db="EMBL/GenBank/DDBJ databases">
        <title>Description of novel Flavobacterium F-380 isolate.</title>
        <authorList>
            <person name="Saticioglu I.B."/>
            <person name="Duman M."/>
            <person name="Altun S."/>
        </authorList>
    </citation>
    <scope>NUCLEOTIDE SEQUENCE [LARGE SCALE GENOMIC DNA]</scope>
    <source>
        <strain evidence="2 3">F-380</strain>
    </source>
</reference>
<comment type="caution">
    <text evidence="2">The sequence shown here is derived from an EMBL/GenBank/DDBJ whole genome shotgun (WGS) entry which is preliminary data.</text>
</comment>
<dbReference type="InterPro" id="IPR005901">
    <property type="entry name" value="GLPGLI"/>
</dbReference>
<evidence type="ECO:0000313" key="2">
    <source>
        <dbReference type="EMBL" id="MBC5840144.1"/>
    </source>
</evidence>
<feature type="chain" id="PRO_5045990210" evidence="1">
    <location>
        <begin position="20"/>
        <end position="249"/>
    </location>
</feature>
<dbReference type="EMBL" id="JACRUJ010000001">
    <property type="protein sequence ID" value="MBC5840144.1"/>
    <property type="molecule type" value="Genomic_DNA"/>
</dbReference>
<evidence type="ECO:0000256" key="1">
    <source>
        <dbReference type="SAM" id="SignalP"/>
    </source>
</evidence>
<sequence length="249" mass="28656">MMKNLKVLFFVLLSSTVFAQSDSKTFVRILYDVFYNTEIPNTRKAILEINLASNTSVFVTLAGDLQSGSTVKDNTISLVEKGGDRYVKTLIDKREFILTDKFKNQEYLLHDTIPELEWDISHEDIKKIGEFTCNKATVTFRGRNFIAWYDGTIPMNYGPWKFNSLPGLILEIFDETKRYNWQATAILYSDKAEIVFPTTPNSKIISIKDFANLRYKQLESSVMAQLPRGVQTRTVNVGRTGIETKFEWE</sequence>
<gene>
    <name evidence="2" type="ORF">H8R23_01900</name>
</gene>
<feature type="signal peptide" evidence="1">
    <location>
        <begin position="1"/>
        <end position="19"/>
    </location>
</feature>
<keyword evidence="3" id="KW-1185">Reference proteome</keyword>
<dbReference type="Pfam" id="PF09697">
    <property type="entry name" value="Porph_ging"/>
    <property type="match status" value="1"/>
</dbReference>
<name>A0ABR7J495_9FLAO</name>
<proteinExistence type="predicted"/>
<protein>
    <submittedName>
        <fullName evidence="2">GLPGLI family protein</fullName>
    </submittedName>
</protein>
<dbReference type="Proteomes" id="UP000629963">
    <property type="component" value="Unassembled WGS sequence"/>
</dbReference>
<dbReference type="RefSeq" id="WP_187008738.1">
    <property type="nucleotide sequence ID" value="NZ_JACRUI010000001.1"/>
</dbReference>
<accession>A0ABR7J495</accession>